<dbReference type="InterPro" id="IPR036942">
    <property type="entry name" value="Beta-barrel_TonB_sf"/>
</dbReference>
<dbReference type="GO" id="GO:0042912">
    <property type="term" value="F:colicin transmembrane transporter activity"/>
    <property type="evidence" value="ECO:0007669"/>
    <property type="project" value="TreeGrafter"/>
</dbReference>
<keyword evidence="13 14" id="KW-0998">Cell outer membrane</keyword>
<dbReference type="InterPro" id="IPR037066">
    <property type="entry name" value="Plug_dom_sf"/>
</dbReference>
<dbReference type="PANTHER" id="PTHR30069">
    <property type="entry name" value="TONB-DEPENDENT OUTER MEMBRANE RECEPTOR"/>
    <property type="match status" value="1"/>
</dbReference>
<dbReference type="GO" id="GO:0015344">
    <property type="term" value="F:siderophore uptake transmembrane transporter activity"/>
    <property type="evidence" value="ECO:0007669"/>
    <property type="project" value="TreeGrafter"/>
</dbReference>
<evidence type="ECO:0000256" key="16">
    <source>
        <dbReference type="RuleBase" id="RU003357"/>
    </source>
</evidence>
<dbReference type="Pfam" id="PF07715">
    <property type="entry name" value="Plug"/>
    <property type="match status" value="1"/>
</dbReference>
<keyword evidence="11 14" id="KW-0472">Membrane</keyword>
<evidence type="ECO:0000256" key="15">
    <source>
        <dbReference type="PROSITE-ProRule" id="PRU10144"/>
    </source>
</evidence>
<comment type="caution">
    <text evidence="21">The sequence shown here is derived from an EMBL/GenBank/DDBJ whole genome shotgun (WGS) entry which is preliminary data.</text>
</comment>
<dbReference type="Gene3D" id="2.40.170.20">
    <property type="entry name" value="TonB-dependent receptor, beta-barrel domain"/>
    <property type="match status" value="1"/>
</dbReference>
<dbReference type="GO" id="GO:0009279">
    <property type="term" value="C:cell outer membrane"/>
    <property type="evidence" value="ECO:0007669"/>
    <property type="project" value="UniProtKB-SubCell"/>
</dbReference>
<dbReference type="NCBIfam" id="TIGR01783">
    <property type="entry name" value="TonB-siderophor"/>
    <property type="match status" value="1"/>
</dbReference>
<evidence type="ECO:0000256" key="9">
    <source>
        <dbReference type="ARBA" id="ARBA00023065"/>
    </source>
</evidence>
<protein>
    <submittedName>
        <fullName evidence="21">TonB-dependent siderophore receptor</fullName>
    </submittedName>
</protein>
<evidence type="ECO:0000313" key="23">
    <source>
        <dbReference type="Proteomes" id="UP000194800"/>
    </source>
</evidence>
<organism evidence="21 24">
    <name type="scientific">Gilliamella apicola</name>
    <dbReference type="NCBI Taxonomy" id="1196095"/>
    <lineage>
        <taxon>Bacteria</taxon>
        <taxon>Pseudomonadati</taxon>
        <taxon>Pseudomonadota</taxon>
        <taxon>Gammaproteobacteria</taxon>
        <taxon>Orbales</taxon>
        <taxon>Orbaceae</taxon>
        <taxon>Gilliamella</taxon>
    </lineage>
</organism>
<evidence type="ECO:0000256" key="3">
    <source>
        <dbReference type="ARBA" id="ARBA00022448"/>
    </source>
</evidence>
<keyword evidence="4 14" id="KW-1134">Transmembrane beta strand</keyword>
<dbReference type="Proteomes" id="UP000194977">
    <property type="component" value="Unassembled WGS sequence"/>
</dbReference>
<comment type="subcellular location">
    <subcellularLocation>
        <location evidence="1 14">Cell outer membrane</location>
        <topology evidence="1 14">Multi-pass membrane protein</topology>
    </subcellularLocation>
</comment>
<dbReference type="InterPro" id="IPR012910">
    <property type="entry name" value="Plug_dom"/>
</dbReference>
<evidence type="ECO:0000256" key="2">
    <source>
        <dbReference type="ARBA" id="ARBA00009810"/>
    </source>
</evidence>
<dbReference type="CDD" id="cd01347">
    <property type="entry name" value="ligand_gated_channel"/>
    <property type="match status" value="1"/>
</dbReference>
<accession>A0A242NF95</accession>
<keyword evidence="12 21" id="KW-0675">Receptor</keyword>
<evidence type="ECO:0000256" key="11">
    <source>
        <dbReference type="ARBA" id="ARBA00023136"/>
    </source>
</evidence>
<dbReference type="Proteomes" id="UP000194800">
    <property type="component" value="Unassembled WGS sequence"/>
</dbReference>
<feature type="domain" description="TonB-dependent receptor plug" evidence="20">
    <location>
        <begin position="52"/>
        <end position="168"/>
    </location>
</feature>
<evidence type="ECO:0000256" key="13">
    <source>
        <dbReference type="ARBA" id="ARBA00023237"/>
    </source>
</evidence>
<gene>
    <name evidence="22" type="ORF">B6C91_01635</name>
    <name evidence="21" type="ORF">B6D08_10715</name>
</gene>
<dbReference type="PROSITE" id="PS01156">
    <property type="entry name" value="TONB_DEPENDENT_REC_2"/>
    <property type="match status" value="1"/>
</dbReference>
<evidence type="ECO:0000256" key="4">
    <source>
        <dbReference type="ARBA" id="ARBA00022452"/>
    </source>
</evidence>
<keyword evidence="23" id="KW-1185">Reference proteome</keyword>
<evidence type="ECO:0000256" key="7">
    <source>
        <dbReference type="ARBA" id="ARBA00022729"/>
    </source>
</evidence>
<dbReference type="InterPro" id="IPR010105">
    <property type="entry name" value="TonB_sidphr_rcpt"/>
</dbReference>
<dbReference type="GO" id="GO:0042931">
    <property type="term" value="F:enterobactin transmembrane transporter activity"/>
    <property type="evidence" value="ECO:0007669"/>
    <property type="project" value="TreeGrafter"/>
</dbReference>
<dbReference type="SUPFAM" id="SSF56935">
    <property type="entry name" value="Porins"/>
    <property type="match status" value="1"/>
</dbReference>
<dbReference type="OrthoDB" id="9764669at2"/>
<reference evidence="23 24" key="1">
    <citation type="submission" date="2017-03" db="EMBL/GenBank/DDBJ databases">
        <title>Comparative genomics of honeybee gut symbionts reveal geographically distinct and subgroup specific antibiotic resistance.</title>
        <authorList>
            <person name="Ludvigsen J."/>
            <person name="Porcellato D."/>
            <person name="Labee-Lund T.M."/>
            <person name="Amdam G.V."/>
            <person name="Rudi K."/>
        </authorList>
    </citation>
    <scope>NUCLEOTIDE SEQUENCE [LARGE SCALE GENOMIC DNA]</scope>
    <source>
        <strain evidence="21 24">A-7-12</strain>
        <strain evidence="22 23">A-9-12</strain>
    </source>
</reference>
<evidence type="ECO:0000256" key="14">
    <source>
        <dbReference type="PROSITE-ProRule" id="PRU01360"/>
    </source>
</evidence>
<dbReference type="NCBIfam" id="NF010051">
    <property type="entry name" value="PRK13528.1"/>
    <property type="match status" value="1"/>
</dbReference>
<keyword evidence="6 14" id="KW-0812">Transmembrane</keyword>
<dbReference type="EMBL" id="NARP01000029">
    <property type="protein sequence ID" value="OTP98530.1"/>
    <property type="molecule type" value="Genomic_DNA"/>
</dbReference>
<feature type="region of interest" description="Disordered" evidence="17">
    <location>
        <begin position="81"/>
        <end position="101"/>
    </location>
</feature>
<proteinExistence type="inferred from homology"/>
<keyword evidence="9" id="KW-0406">Ion transport</keyword>
<dbReference type="GO" id="GO:0038023">
    <property type="term" value="F:signaling receptor activity"/>
    <property type="evidence" value="ECO:0007669"/>
    <property type="project" value="InterPro"/>
</dbReference>
<dbReference type="EMBL" id="NART01000004">
    <property type="protein sequence ID" value="OTQ11566.1"/>
    <property type="molecule type" value="Genomic_DNA"/>
</dbReference>
<feature type="domain" description="TonB-dependent receptor-like beta-barrel" evidence="19">
    <location>
        <begin position="258"/>
        <end position="701"/>
    </location>
</feature>
<keyword evidence="10 16" id="KW-0798">TonB box</keyword>
<evidence type="ECO:0000256" key="18">
    <source>
        <dbReference type="SAM" id="SignalP"/>
    </source>
</evidence>
<dbReference type="NCBIfam" id="NF010048">
    <property type="entry name" value="PRK13524.1"/>
    <property type="match status" value="1"/>
</dbReference>
<dbReference type="RefSeq" id="WP_086301362.1">
    <property type="nucleotide sequence ID" value="NZ_MZNE01000034.1"/>
</dbReference>
<evidence type="ECO:0000256" key="17">
    <source>
        <dbReference type="SAM" id="MobiDB-lite"/>
    </source>
</evidence>
<dbReference type="InterPro" id="IPR000531">
    <property type="entry name" value="Beta-barrel_TonB"/>
</dbReference>
<dbReference type="PROSITE" id="PS51257">
    <property type="entry name" value="PROKAR_LIPOPROTEIN"/>
    <property type="match status" value="1"/>
</dbReference>
<dbReference type="PANTHER" id="PTHR30069:SF51">
    <property type="entry name" value="FERRIENTEROBACTIN RECEPTOR"/>
    <property type="match status" value="1"/>
</dbReference>
<feature type="compositionally biased region" description="Polar residues" evidence="17">
    <location>
        <begin position="84"/>
        <end position="98"/>
    </location>
</feature>
<sequence length="748" mass="83377">MRLKCKWTCFFASLISLACHNANADITNSEIHKEGNSDDVMVVTAAEQTKQALGVSVISQKDLSTMPPRNDISEIIRTMPGVSLTGNSTSGQRGNNRQIDIRGMGPENTLILVDGRPVKSRMSVRYGWRGERDTRGDTNWVPADIIERIDVLRGPAAARYGDGAAGGVVNIITKQPTKEWHGSWNSYINAPSHSEEGSTKRINFLLTGGLTDNLSVRLYGNINKTDADEWDINKKHQINPNSVSAGREGVRNKDLNGILRWDITDKQSLEFETSVSRQGNIYAGDTQNNNPNQLVSRFYNDETNKMIRHNYSITHRAYWDNGLNTISYIQFEKTHNTRLNEGLAGGTEGRFDDGSFSTIKYNNITLHNETSFPLTIVVPQTMTVGGEYNHQKMKDPTSNNQSVEEGGSISWIKDKMRSENSSANLWGVFIEDNIELTQTTMLTPTLRYNHQSKSGSNWSPSLNLSQELGDYFSLKLGIARAYKAPNLYQTNPNYLLYSRGQGCHGAGGSCYLIGNKNLKAETSVNKEIGLEFHNNEGLIAGMTYFRNDYHDKIDSGTKVVGHAQGGKNKFANSNIFQWYNVPKSVVEGLEGSLIIPVTSTVNFRNNLTWMLQSKNKKTGDYLSIIPKYTLNSSIDWQTTDKLSLLTAVTWFGKQKPKKYDYLGDKATDSSTHQLSPYAILNFSGQYQFNKNFTLTAGIDNVFNKRLFREGNSTTLKNPVNGIVSVKGAGAATYNEPGRTFFVSTKLSF</sequence>
<feature type="signal peptide" evidence="18">
    <location>
        <begin position="1"/>
        <end position="24"/>
    </location>
</feature>
<evidence type="ECO:0000256" key="1">
    <source>
        <dbReference type="ARBA" id="ARBA00004571"/>
    </source>
</evidence>
<dbReference type="InterPro" id="IPR010917">
    <property type="entry name" value="TonB_rcpt_CS"/>
</dbReference>
<dbReference type="InterPro" id="IPR058134">
    <property type="entry name" value="PirA/FepA/PfeA"/>
</dbReference>
<dbReference type="Pfam" id="PF00593">
    <property type="entry name" value="TonB_dep_Rec_b-barrel"/>
    <property type="match status" value="1"/>
</dbReference>
<dbReference type="Gene3D" id="2.170.130.10">
    <property type="entry name" value="TonB-dependent receptor, plug domain"/>
    <property type="match status" value="1"/>
</dbReference>
<evidence type="ECO:0000256" key="6">
    <source>
        <dbReference type="ARBA" id="ARBA00022692"/>
    </source>
</evidence>
<dbReference type="InterPro" id="IPR039426">
    <property type="entry name" value="TonB-dep_rcpt-like"/>
</dbReference>
<evidence type="ECO:0000256" key="10">
    <source>
        <dbReference type="ARBA" id="ARBA00023077"/>
    </source>
</evidence>
<evidence type="ECO:0000259" key="20">
    <source>
        <dbReference type="Pfam" id="PF07715"/>
    </source>
</evidence>
<keyword evidence="8" id="KW-0408">Iron</keyword>
<evidence type="ECO:0000313" key="22">
    <source>
        <dbReference type="EMBL" id="OTQ11566.1"/>
    </source>
</evidence>
<dbReference type="AlphaFoldDB" id="A0A242NF95"/>
<evidence type="ECO:0000259" key="19">
    <source>
        <dbReference type="Pfam" id="PF00593"/>
    </source>
</evidence>
<evidence type="ECO:0000313" key="21">
    <source>
        <dbReference type="EMBL" id="OTP98530.1"/>
    </source>
</evidence>
<dbReference type="PROSITE" id="PS52016">
    <property type="entry name" value="TONB_DEPENDENT_REC_3"/>
    <property type="match status" value="1"/>
</dbReference>
<keyword evidence="5" id="KW-0410">Iron transport</keyword>
<evidence type="ECO:0000256" key="5">
    <source>
        <dbReference type="ARBA" id="ARBA00022496"/>
    </source>
</evidence>
<evidence type="ECO:0000313" key="24">
    <source>
        <dbReference type="Proteomes" id="UP000194977"/>
    </source>
</evidence>
<evidence type="ECO:0000256" key="12">
    <source>
        <dbReference type="ARBA" id="ARBA00023170"/>
    </source>
</evidence>
<keyword evidence="3 14" id="KW-0813">Transport</keyword>
<evidence type="ECO:0000256" key="8">
    <source>
        <dbReference type="ARBA" id="ARBA00023004"/>
    </source>
</evidence>
<keyword evidence="7 18" id="KW-0732">Signal</keyword>
<dbReference type="GO" id="GO:0044718">
    <property type="term" value="P:siderophore transmembrane transport"/>
    <property type="evidence" value="ECO:0007669"/>
    <property type="project" value="TreeGrafter"/>
</dbReference>
<name>A0A242NF95_9GAMM</name>
<comment type="similarity">
    <text evidence="2 14 16">Belongs to the TonB-dependent receptor family.</text>
</comment>
<feature type="chain" id="PRO_5013349021" evidence="18">
    <location>
        <begin position="25"/>
        <end position="748"/>
    </location>
</feature>
<feature type="short sequence motif" description="TonB C-terminal box" evidence="15">
    <location>
        <begin position="731"/>
        <end position="748"/>
    </location>
</feature>